<dbReference type="Proteomes" id="UP001215280">
    <property type="component" value="Unassembled WGS sequence"/>
</dbReference>
<evidence type="ECO:0008006" key="3">
    <source>
        <dbReference type="Google" id="ProtNLM"/>
    </source>
</evidence>
<evidence type="ECO:0000313" key="1">
    <source>
        <dbReference type="EMBL" id="KAJ7747176.1"/>
    </source>
</evidence>
<name>A0AAD7IRA8_9AGAR</name>
<reference evidence="1" key="1">
    <citation type="submission" date="2023-03" db="EMBL/GenBank/DDBJ databases">
        <title>Massive genome expansion in bonnet fungi (Mycena s.s.) driven by repeated elements and novel gene families across ecological guilds.</title>
        <authorList>
            <consortium name="Lawrence Berkeley National Laboratory"/>
            <person name="Harder C.B."/>
            <person name="Miyauchi S."/>
            <person name="Viragh M."/>
            <person name="Kuo A."/>
            <person name="Thoen E."/>
            <person name="Andreopoulos B."/>
            <person name="Lu D."/>
            <person name="Skrede I."/>
            <person name="Drula E."/>
            <person name="Henrissat B."/>
            <person name="Morin E."/>
            <person name="Kohler A."/>
            <person name="Barry K."/>
            <person name="LaButti K."/>
            <person name="Morin E."/>
            <person name="Salamov A."/>
            <person name="Lipzen A."/>
            <person name="Mereny Z."/>
            <person name="Hegedus B."/>
            <person name="Baldrian P."/>
            <person name="Stursova M."/>
            <person name="Weitz H."/>
            <person name="Taylor A."/>
            <person name="Grigoriev I.V."/>
            <person name="Nagy L.G."/>
            <person name="Martin F."/>
            <person name="Kauserud H."/>
        </authorList>
    </citation>
    <scope>NUCLEOTIDE SEQUENCE</scope>
    <source>
        <strain evidence="1">CBHHK188m</strain>
    </source>
</reference>
<sequence length="359" mass="40706">MAPSVLHIQELLDHCISLQDSKSDLVACALVSRRWVHRAQSLLFEEINPWDIRRSIDDHRRRWLQLLPILNTCPHLVRYIRRLSVNQKGLSTQIFSEICLVRFTHLEDVTVRTVDLPPPHAVGMQALLSLPTLLRVDIECSSANTRFIQIWCRCSPSIRTIALGCFLYFDDHFDFILPDPPTPLKLESLSLTFADDGVTRWLQHDVCPFDLSRLRVLSFGYCTEIVRSPAFVAALRTIEALEFKIPISQDSIDFSAFPKLASVRVRIFAGHEPWSKTLESFATIAPSCSISIFGFFEEGTCNQLDSVLSQTLLPPSTVEIHADASNARAVAYFPELKSMNMLRLTAYDPDWPRLGAILV</sequence>
<dbReference type="EMBL" id="JARJLG010000095">
    <property type="protein sequence ID" value="KAJ7747176.1"/>
    <property type="molecule type" value="Genomic_DNA"/>
</dbReference>
<keyword evidence="2" id="KW-1185">Reference proteome</keyword>
<dbReference type="AlphaFoldDB" id="A0AAD7IRA8"/>
<evidence type="ECO:0000313" key="2">
    <source>
        <dbReference type="Proteomes" id="UP001215280"/>
    </source>
</evidence>
<dbReference type="SUPFAM" id="SSF52047">
    <property type="entry name" value="RNI-like"/>
    <property type="match status" value="1"/>
</dbReference>
<proteinExistence type="predicted"/>
<organism evidence="1 2">
    <name type="scientific">Mycena maculata</name>
    <dbReference type="NCBI Taxonomy" id="230809"/>
    <lineage>
        <taxon>Eukaryota</taxon>
        <taxon>Fungi</taxon>
        <taxon>Dikarya</taxon>
        <taxon>Basidiomycota</taxon>
        <taxon>Agaricomycotina</taxon>
        <taxon>Agaricomycetes</taxon>
        <taxon>Agaricomycetidae</taxon>
        <taxon>Agaricales</taxon>
        <taxon>Marasmiineae</taxon>
        <taxon>Mycenaceae</taxon>
        <taxon>Mycena</taxon>
    </lineage>
</organism>
<protein>
    <recommendedName>
        <fullName evidence="3">F-box domain-containing protein</fullName>
    </recommendedName>
</protein>
<accession>A0AAD7IRA8</accession>
<comment type="caution">
    <text evidence="1">The sequence shown here is derived from an EMBL/GenBank/DDBJ whole genome shotgun (WGS) entry which is preliminary data.</text>
</comment>
<gene>
    <name evidence="1" type="ORF">DFH07DRAFT_1062784</name>
</gene>